<keyword evidence="4" id="KW-1185">Reference proteome</keyword>
<dbReference type="InterPro" id="IPR043128">
    <property type="entry name" value="Rev_trsase/Diguanyl_cyclase"/>
</dbReference>
<dbReference type="Pfam" id="PF24626">
    <property type="entry name" value="SH3_Tf2-1"/>
    <property type="match status" value="1"/>
</dbReference>
<dbReference type="GO" id="GO:0003964">
    <property type="term" value="F:RNA-directed DNA polymerase activity"/>
    <property type="evidence" value="ECO:0007669"/>
    <property type="project" value="UniProtKB-KW"/>
</dbReference>
<dbReference type="EMBL" id="BQNB010017787">
    <property type="protein sequence ID" value="GJT67219.1"/>
    <property type="molecule type" value="Genomic_DNA"/>
</dbReference>
<reference evidence="3" key="2">
    <citation type="submission" date="2022-01" db="EMBL/GenBank/DDBJ databases">
        <authorList>
            <person name="Yamashiro T."/>
            <person name="Shiraishi A."/>
            <person name="Satake H."/>
            <person name="Nakayama K."/>
        </authorList>
    </citation>
    <scope>NUCLEOTIDE SEQUENCE</scope>
</reference>
<organism evidence="3 4">
    <name type="scientific">Tanacetum coccineum</name>
    <dbReference type="NCBI Taxonomy" id="301880"/>
    <lineage>
        <taxon>Eukaryota</taxon>
        <taxon>Viridiplantae</taxon>
        <taxon>Streptophyta</taxon>
        <taxon>Embryophyta</taxon>
        <taxon>Tracheophyta</taxon>
        <taxon>Spermatophyta</taxon>
        <taxon>Magnoliopsida</taxon>
        <taxon>eudicotyledons</taxon>
        <taxon>Gunneridae</taxon>
        <taxon>Pentapetalae</taxon>
        <taxon>asterids</taxon>
        <taxon>campanulids</taxon>
        <taxon>Asterales</taxon>
        <taxon>Asteraceae</taxon>
        <taxon>Asteroideae</taxon>
        <taxon>Anthemideae</taxon>
        <taxon>Anthemidinae</taxon>
        <taxon>Tanacetum</taxon>
    </lineage>
</organism>
<evidence type="ECO:0000313" key="3">
    <source>
        <dbReference type="EMBL" id="GJT67219.1"/>
    </source>
</evidence>
<name>A0ABQ5FW59_9ASTR</name>
<dbReference type="SUPFAM" id="SSF53098">
    <property type="entry name" value="Ribonuclease H-like"/>
    <property type="match status" value="1"/>
</dbReference>
<feature type="region of interest" description="Disordered" evidence="1">
    <location>
        <begin position="500"/>
        <end position="524"/>
    </location>
</feature>
<dbReference type="InterPro" id="IPR001584">
    <property type="entry name" value="Integrase_cat-core"/>
</dbReference>
<accession>A0ABQ5FW59</accession>
<feature type="compositionally biased region" description="Polar residues" evidence="1">
    <location>
        <begin position="840"/>
        <end position="852"/>
    </location>
</feature>
<keyword evidence="3" id="KW-0808">Transferase</keyword>
<feature type="compositionally biased region" description="Polar residues" evidence="1">
    <location>
        <begin position="748"/>
        <end position="762"/>
    </location>
</feature>
<feature type="compositionally biased region" description="Polar residues" evidence="1">
    <location>
        <begin position="512"/>
        <end position="523"/>
    </location>
</feature>
<dbReference type="InterPro" id="IPR056924">
    <property type="entry name" value="SH3_Tf2-1"/>
</dbReference>
<evidence type="ECO:0000259" key="2">
    <source>
        <dbReference type="PROSITE" id="PS50994"/>
    </source>
</evidence>
<reference evidence="3" key="1">
    <citation type="journal article" date="2022" name="Int. J. Mol. Sci.">
        <title>Draft Genome of Tanacetum Coccineum: Genomic Comparison of Closely Related Tanacetum-Family Plants.</title>
        <authorList>
            <person name="Yamashiro T."/>
            <person name="Shiraishi A."/>
            <person name="Nakayama K."/>
            <person name="Satake H."/>
        </authorList>
    </citation>
    <scope>NUCLEOTIDE SEQUENCE</scope>
</reference>
<feature type="region of interest" description="Disordered" evidence="1">
    <location>
        <begin position="748"/>
        <end position="852"/>
    </location>
</feature>
<dbReference type="InterPro" id="IPR043502">
    <property type="entry name" value="DNA/RNA_pol_sf"/>
</dbReference>
<dbReference type="SUPFAM" id="SSF56672">
    <property type="entry name" value="DNA/RNA polymerases"/>
    <property type="match status" value="1"/>
</dbReference>
<gene>
    <name evidence="3" type="ORF">Tco_1018699</name>
</gene>
<dbReference type="PANTHER" id="PTHR45835">
    <property type="entry name" value="YALI0A06105P"/>
    <property type="match status" value="1"/>
</dbReference>
<proteinExistence type="predicted"/>
<feature type="domain" description="Integrase catalytic" evidence="2">
    <location>
        <begin position="1134"/>
        <end position="1298"/>
    </location>
</feature>
<sequence length="1439" mass="164048">MKEKKVNIAPIDYVALNKLPEHFVKHFVPQKQLSAEQAFWLPISKPVSEIPLVQHEPVLKEIPRGLPIISLVKDSFNKMGNHVNDFENVVTVRTKVTSQNEERKSFDIEEKELLLENDRLLELIISQDLVHTDVNSLAEILDYKSMEKRFLDEYSECVELKAELSKKNKMVEKAIFDELLKRCAKMENKSHLQAKDNSISKLKEHIATLMGKCMSEGNKSDNISKVIAPRMYKLDFEPLSPKLLRNKEAHVDYLKHTQENANTLHEIVKQARELRPLDNDLDSACKFAKRIQELLVYVSATCPSLNKQSEKLIAVTPINKNKKVRLDLHYRWKLLVSSASALQALRRLGSIFTSVYAADQKLKKAYKVYKAGKRLLYVKRNKAISFRKGTSKVGIEVQQLSLKDYTWNAIGTHYLPHSSEYVAPPSIDIVRQWFETIGYRETVSAKGTLKKILLPFSPTNLKDLPSQTTCWLYALQLSQWYSKAPKPSSNVERVSQGIKPEAQPGHKKHSTSSKQPFVSSQEATKGKKNKGLFVEIMNGIKKEVSSKENDAINSMLHAIDYDLEDESLVCSTPLPPLEKLAGAKPVHERKSTSGAYQFLGGKFVCWSAKKQQSVAMSSADVEYVATTRCCANTLWMKSQLTDYDIIYERYHILKRDIELHFIPTQYQLADIFTKPLDEQTFKRLIVELEPSTRSPNMYKEYLLKFWNSAKALENSKVSFSILTGGIYGEVGLSQWYLKLPNLFNAESQEATKGGSSKAPTRSKTGHLKKQKDFSSTIESNLSQTYASTPMVTEMHKEDEQATGGPNSLGVTSEERADPRLSSANSTAEVNPGKSAPSDFIPQQQGMNKGTKNTSYDHLFAGTDPHVLANQTQSVSEGLETILTQSITDKGAFNIAKQIEKVEASRTIKLEDLAKLMRKQTKMDFMLPQTLKLKTLQFLNPHVTSVNFKVAVEIVVVFLLLLLIFSIDTPIYGDIRKVEILYRTSKSCGAKKFFGTERAVGLLSWLEEMNKTSARMITPESKRTDRYIRGLASAIRGNNGNQAVSKEEHEVHLKLILELLKKEKLFRKFSKCEFWLQEIRFLRHVVNSEGKANIVADALSRKERLKPRRARAMSMTIHSSIKDRILEAQSEASKGVNTPAEMLKGLDRQFERKENGRLYLAKRIWVPVYGNLITLIMNEAHATRLQMERFASLYIEEIVPRHDVPMSIISDCDSYFTSRFWQSLHKSLGTRPNMSTAYHPQTDGQSEHTIKTLEDMHRACAIDFEGNWDTHLPLVEFSYNNSYHSSVKCAPFEALYGRKYRTPIAWTDVGESKLIRLEIIQETTDKIVQIKERLKETRDRQKSYADNRRKPLEFSVGDKVLLQVSPKKGVVRFGKRSKLSPRCVGPFEIVERVGHVAYRLRLPQELVGIHDMFHVSNLKKCLADLNFTYRVEESTDRRQL</sequence>
<dbReference type="CDD" id="cd09272">
    <property type="entry name" value="RNase_HI_RT_Ty1"/>
    <property type="match status" value="1"/>
</dbReference>
<evidence type="ECO:0000313" key="4">
    <source>
        <dbReference type="Proteomes" id="UP001151760"/>
    </source>
</evidence>
<dbReference type="PANTHER" id="PTHR45835:SF103">
    <property type="entry name" value="RNA-DIRECTED DNA POLYMERASE"/>
    <property type="match status" value="1"/>
</dbReference>
<dbReference type="Proteomes" id="UP001151760">
    <property type="component" value="Unassembled WGS sequence"/>
</dbReference>
<dbReference type="Gene3D" id="3.30.70.270">
    <property type="match status" value="1"/>
</dbReference>
<evidence type="ECO:0000256" key="1">
    <source>
        <dbReference type="SAM" id="MobiDB-lite"/>
    </source>
</evidence>
<dbReference type="PROSITE" id="PS50994">
    <property type="entry name" value="INTEGRASE"/>
    <property type="match status" value="1"/>
</dbReference>
<comment type="caution">
    <text evidence="3">The sequence shown here is derived from an EMBL/GenBank/DDBJ whole genome shotgun (WGS) entry which is preliminary data.</text>
</comment>
<protein>
    <submittedName>
        <fullName evidence="3">Reverse transcriptase domain-containing protein</fullName>
    </submittedName>
</protein>
<dbReference type="InterPro" id="IPR012337">
    <property type="entry name" value="RNaseH-like_sf"/>
</dbReference>
<dbReference type="Gene3D" id="3.30.420.10">
    <property type="entry name" value="Ribonuclease H-like superfamily/Ribonuclease H"/>
    <property type="match status" value="1"/>
</dbReference>
<dbReference type="InterPro" id="IPR036397">
    <property type="entry name" value="RNaseH_sf"/>
</dbReference>
<feature type="compositionally biased region" description="Polar residues" evidence="1">
    <location>
        <begin position="773"/>
        <end position="790"/>
    </location>
</feature>
<keyword evidence="3" id="KW-0548">Nucleotidyltransferase</keyword>
<keyword evidence="3" id="KW-0695">RNA-directed DNA polymerase</keyword>